<evidence type="ECO:0000313" key="2">
    <source>
        <dbReference type="Proteomes" id="UP000275078"/>
    </source>
</evidence>
<keyword evidence="2" id="KW-1185">Reference proteome</keyword>
<sequence length="211" mass="23010">MPAKVRDRCLPLHLKPSRKGNAPISVELGPCVDNMISRLETQKPAISITPRSPLLAESNRALFGAEIVLVGTEECALAGGGVCLLEVTVDFGELHKEDGFFWKIEGFHRNTVDGGKGYCRVAVRSHCGEAKKKNGKKAAACKLNVCSSLGGLQSPFSHGQPSESFVILTQTSSNEKYQILHRLRRTFSDQLSTALLCIIFTFSNYTHSSFA</sequence>
<proteinExistence type="predicted"/>
<dbReference type="EMBL" id="ML119681">
    <property type="protein sequence ID" value="RPA81284.1"/>
    <property type="molecule type" value="Genomic_DNA"/>
</dbReference>
<protein>
    <submittedName>
        <fullName evidence="1">Uncharacterized protein</fullName>
    </submittedName>
</protein>
<organism evidence="1 2">
    <name type="scientific">Ascobolus immersus RN42</name>
    <dbReference type="NCBI Taxonomy" id="1160509"/>
    <lineage>
        <taxon>Eukaryota</taxon>
        <taxon>Fungi</taxon>
        <taxon>Dikarya</taxon>
        <taxon>Ascomycota</taxon>
        <taxon>Pezizomycotina</taxon>
        <taxon>Pezizomycetes</taxon>
        <taxon>Pezizales</taxon>
        <taxon>Ascobolaceae</taxon>
        <taxon>Ascobolus</taxon>
    </lineage>
</organism>
<accession>A0A3N4II09</accession>
<dbReference type="Proteomes" id="UP000275078">
    <property type="component" value="Unassembled WGS sequence"/>
</dbReference>
<name>A0A3N4II09_ASCIM</name>
<evidence type="ECO:0000313" key="1">
    <source>
        <dbReference type="EMBL" id="RPA81284.1"/>
    </source>
</evidence>
<gene>
    <name evidence="1" type="ORF">BJ508DRAFT_116150</name>
</gene>
<dbReference type="AlphaFoldDB" id="A0A3N4II09"/>
<reference evidence="1 2" key="1">
    <citation type="journal article" date="2018" name="Nat. Ecol. Evol.">
        <title>Pezizomycetes genomes reveal the molecular basis of ectomycorrhizal truffle lifestyle.</title>
        <authorList>
            <person name="Murat C."/>
            <person name="Payen T."/>
            <person name="Noel B."/>
            <person name="Kuo A."/>
            <person name="Morin E."/>
            <person name="Chen J."/>
            <person name="Kohler A."/>
            <person name="Krizsan K."/>
            <person name="Balestrini R."/>
            <person name="Da Silva C."/>
            <person name="Montanini B."/>
            <person name="Hainaut M."/>
            <person name="Levati E."/>
            <person name="Barry K.W."/>
            <person name="Belfiori B."/>
            <person name="Cichocki N."/>
            <person name="Clum A."/>
            <person name="Dockter R.B."/>
            <person name="Fauchery L."/>
            <person name="Guy J."/>
            <person name="Iotti M."/>
            <person name="Le Tacon F."/>
            <person name="Lindquist E.A."/>
            <person name="Lipzen A."/>
            <person name="Malagnac F."/>
            <person name="Mello A."/>
            <person name="Molinier V."/>
            <person name="Miyauchi S."/>
            <person name="Poulain J."/>
            <person name="Riccioni C."/>
            <person name="Rubini A."/>
            <person name="Sitrit Y."/>
            <person name="Splivallo R."/>
            <person name="Traeger S."/>
            <person name="Wang M."/>
            <person name="Zifcakova L."/>
            <person name="Wipf D."/>
            <person name="Zambonelli A."/>
            <person name="Paolocci F."/>
            <person name="Nowrousian M."/>
            <person name="Ottonello S."/>
            <person name="Baldrian P."/>
            <person name="Spatafora J.W."/>
            <person name="Henrissat B."/>
            <person name="Nagy L.G."/>
            <person name="Aury J.M."/>
            <person name="Wincker P."/>
            <person name="Grigoriev I.V."/>
            <person name="Bonfante P."/>
            <person name="Martin F.M."/>
        </authorList>
    </citation>
    <scope>NUCLEOTIDE SEQUENCE [LARGE SCALE GENOMIC DNA]</scope>
    <source>
        <strain evidence="1 2">RN42</strain>
    </source>
</reference>